<dbReference type="Gene3D" id="1.10.3330.10">
    <property type="entry name" value="Oxo-4-hydroxy-4-carboxy-5-ureidoimidazoline decarboxylase"/>
    <property type="match status" value="1"/>
</dbReference>
<evidence type="ECO:0000313" key="4">
    <source>
        <dbReference type="EMBL" id="TDL23798.1"/>
    </source>
</evidence>
<reference evidence="4 5" key="1">
    <citation type="submission" date="2018-06" db="EMBL/GenBank/DDBJ databases">
        <title>A transcriptomic atlas of mushroom development highlights an independent origin of complex multicellularity.</title>
        <authorList>
            <consortium name="DOE Joint Genome Institute"/>
            <person name="Krizsan K."/>
            <person name="Almasi E."/>
            <person name="Merenyi Z."/>
            <person name="Sahu N."/>
            <person name="Viragh M."/>
            <person name="Koszo T."/>
            <person name="Mondo S."/>
            <person name="Kiss B."/>
            <person name="Balint B."/>
            <person name="Kues U."/>
            <person name="Barry K."/>
            <person name="Hegedus J.C."/>
            <person name="Henrissat B."/>
            <person name="Johnson J."/>
            <person name="Lipzen A."/>
            <person name="Ohm R."/>
            <person name="Nagy I."/>
            <person name="Pangilinan J."/>
            <person name="Yan J."/>
            <person name="Xiong Y."/>
            <person name="Grigoriev I.V."/>
            <person name="Hibbett D.S."/>
            <person name="Nagy L.G."/>
        </authorList>
    </citation>
    <scope>NUCLEOTIDE SEQUENCE [LARGE SCALE GENOMIC DNA]</scope>
    <source>
        <strain evidence="4 5">SZMC22713</strain>
    </source>
</reference>
<feature type="domain" description="Oxo-4-hydroxy-4-carboxy-5-ureidoimidazoline decarboxylase" evidence="3">
    <location>
        <begin position="45"/>
        <end position="172"/>
    </location>
</feature>
<accession>A0A4Y7Q9B7</accession>
<dbReference type="VEuPathDB" id="FungiDB:BD410DRAFT_787079"/>
<dbReference type="Proteomes" id="UP000294933">
    <property type="component" value="Unassembled WGS sequence"/>
</dbReference>
<dbReference type="PANTHER" id="PTHR37987:SF1">
    <property type="entry name" value="OXO-4-HYDROXY-4-CARBOXY-5-UREIDOIMIDAZOLINE DECARBOXYLASE DOMAIN-CONTAINING PROTEIN"/>
    <property type="match status" value="1"/>
</dbReference>
<dbReference type="InterPro" id="IPR036778">
    <property type="entry name" value="OHCU_decarboxylase_sf"/>
</dbReference>
<protein>
    <recommendedName>
        <fullName evidence="3">Oxo-4-hydroxy-4-carboxy-5-ureidoimidazoline decarboxylase domain-containing protein</fullName>
    </recommendedName>
</protein>
<evidence type="ECO:0000259" key="3">
    <source>
        <dbReference type="Pfam" id="PF09349"/>
    </source>
</evidence>
<dbReference type="OrthoDB" id="5398391at2759"/>
<dbReference type="InterPro" id="IPR018020">
    <property type="entry name" value="OHCU_decarboxylase"/>
</dbReference>
<name>A0A4Y7Q9B7_9AGAM</name>
<feature type="region of interest" description="Disordered" evidence="2">
    <location>
        <begin position="95"/>
        <end position="116"/>
    </location>
</feature>
<gene>
    <name evidence="4" type="ORF">BD410DRAFT_787079</name>
</gene>
<evidence type="ECO:0000256" key="2">
    <source>
        <dbReference type="SAM" id="MobiDB-lite"/>
    </source>
</evidence>
<dbReference type="EMBL" id="ML170169">
    <property type="protein sequence ID" value="TDL23798.1"/>
    <property type="molecule type" value="Genomic_DNA"/>
</dbReference>
<keyword evidence="5" id="KW-1185">Reference proteome</keyword>
<evidence type="ECO:0000313" key="5">
    <source>
        <dbReference type="Proteomes" id="UP000294933"/>
    </source>
</evidence>
<dbReference type="PANTHER" id="PTHR37987">
    <property type="entry name" value="CHROMOSOME 9, WHOLE GENOME SHOTGUN SEQUENCE"/>
    <property type="match status" value="1"/>
</dbReference>
<keyword evidence="1" id="KW-0659">Purine metabolism</keyword>
<sequence>MADSPLPPLSAVLASGSNADSPLARALSTLLEPSSILFNKLVSELATRLTASPPVVSYTQVLDRAFDVVKQWGDVHKLQFVRGHPRIGEVSGLSKLSAQEQGGDSANAKSTSTAQATPPEVLERLAFLNKCYERRYPGLVYITFVNGRSRAAIRDELEDKLRCDGALPDNEAGIAAIEPHDATGDVWVAELNRAVGDVQRIARSRLSKLESQ</sequence>
<dbReference type="AlphaFoldDB" id="A0A4Y7Q9B7"/>
<dbReference type="GO" id="GO:0006144">
    <property type="term" value="P:purine nucleobase metabolic process"/>
    <property type="evidence" value="ECO:0007669"/>
    <property type="project" value="UniProtKB-KW"/>
</dbReference>
<proteinExistence type="predicted"/>
<dbReference type="Pfam" id="PF09349">
    <property type="entry name" value="OHCU_decarbox"/>
    <property type="match status" value="1"/>
</dbReference>
<evidence type="ECO:0000256" key="1">
    <source>
        <dbReference type="ARBA" id="ARBA00022631"/>
    </source>
</evidence>
<organism evidence="4 5">
    <name type="scientific">Rickenella mellea</name>
    <dbReference type="NCBI Taxonomy" id="50990"/>
    <lineage>
        <taxon>Eukaryota</taxon>
        <taxon>Fungi</taxon>
        <taxon>Dikarya</taxon>
        <taxon>Basidiomycota</taxon>
        <taxon>Agaricomycotina</taxon>
        <taxon>Agaricomycetes</taxon>
        <taxon>Hymenochaetales</taxon>
        <taxon>Rickenellaceae</taxon>
        <taxon>Rickenella</taxon>
    </lineage>
</organism>
<dbReference type="SUPFAM" id="SSF158694">
    <property type="entry name" value="UraD-Like"/>
    <property type="match status" value="1"/>
</dbReference>